<organism evidence="3 4">
    <name type="scientific">Pseudomonas asturiensis</name>
    <dbReference type="NCBI Taxonomy" id="1190415"/>
    <lineage>
        <taxon>Bacteria</taxon>
        <taxon>Pseudomonadati</taxon>
        <taxon>Pseudomonadota</taxon>
        <taxon>Gammaproteobacteria</taxon>
        <taxon>Pseudomonadales</taxon>
        <taxon>Pseudomonadaceae</taxon>
        <taxon>Pseudomonas</taxon>
    </lineage>
</organism>
<feature type="chain" id="PRO_5013042763" evidence="1">
    <location>
        <begin position="24"/>
        <end position="129"/>
    </location>
</feature>
<evidence type="ECO:0000313" key="3">
    <source>
        <dbReference type="EMBL" id="SHN20800.1"/>
    </source>
</evidence>
<accession>A0A1M7PTX5</accession>
<dbReference type="STRING" id="1190415.SAMN05216593_11372"/>
<dbReference type="PANTHER" id="PTHR39176">
    <property type="entry name" value="PERIPLASMIC PROTEIN-RELATED"/>
    <property type="match status" value="1"/>
</dbReference>
<sequence length="129" mass="14289">MKKSLICFAVLATTAVTVTSVQAAGCGNPRNAFDTVYCAGNLFSQADKSLNQTYSDLRKQLPADQQNTLKKSQLSWIKDRDAKCSREENNGYFVNLDCAVTMTQNRSDFLKERQRECSSTGCEASKLAE</sequence>
<reference evidence="3 4" key="1">
    <citation type="submission" date="2016-11" db="EMBL/GenBank/DDBJ databases">
        <authorList>
            <person name="Jaros S."/>
            <person name="Januszkiewicz K."/>
            <person name="Wedrychowicz H."/>
        </authorList>
    </citation>
    <scope>NUCLEOTIDE SEQUENCE [LARGE SCALE GENOMIC DNA]</scope>
    <source>
        <strain evidence="3 4">LMG 26898</strain>
    </source>
</reference>
<dbReference type="EMBL" id="FRDA01000013">
    <property type="protein sequence ID" value="SHN20800.1"/>
    <property type="molecule type" value="Genomic_DNA"/>
</dbReference>
<dbReference type="PANTHER" id="PTHR39176:SF1">
    <property type="entry name" value="PERIPLASMIC PROTEIN"/>
    <property type="match status" value="1"/>
</dbReference>
<evidence type="ECO:0000259" key="2">
    <source>
        <dbReference type="Pfam" id="PF07007"/>
    </source>
</evidence>
<dbReference type="RefSeq" id="WP_073169934.1">
    <property type="nucleotide sequence ID" value="NZ_FRDA01000013.1"/>
</dbReference>
<proteinExistence type="predicted"/>
<dbReference type="Gene3D" id="1.20.1270.180">
    <property type="match status" value="1"/>
</dbReference>
<name>A0A1M7PTX5_9PSED</name>
<evidence type="ECO:0000256" key="1">
    <source>
        <dbReference type="SAM" id="SignalP"/>
    </source>
</evidence>
<gene>
    <name evidence="3" type="ORF">SAMN05216593_11372</name>
</gene>
<dbReference type="Pfam" id="PF07007">
    <property type="entry name" value="LprI"/>
    <property type="match status" value="1"/>
</dbReference>
<feature type="domain" description="Lysozyme inhibitor LprI-like N-terminal" evidence="2">
    <location>
        <begin position="34"/>
        <end position="110"/>
    </location>
</feature>
<dbReference type="Proteomes" id="UP000183983">
    <property type="component" value="Unassembled WGS sequence"/>
</dbReference>
<dbReference type="OrthoDB" id="7340239at2"/>
<protein>
    <submittedName>
        <fullName evidence="3">Uncharacterized conserved protein YecT, DUF1311 family</fullName>
    </submittedName>
</protein>
<evidence type="ECO:0000313" key="4">
    <source>
        <dbReference type="Proteomes" id="UP000183983"/>
    </source>
</evidence>
<dbReference type="InterPro" id="IPR009739">
    <property type="entry name" value="LprI-like_N"/>
</dbReference>
<keyword evidence="1" id="KW-0732">Signal</keyword>
<dbReference type="AlphaFoldDB" id="A0A1M7PTX5"/>
<feature type="signal peptide" evidence="1">
    <location>
        <begin position="1"/>
        <end position="23"/>
    </location>
</feature>